<dbReference type="InterPro" id="IPR011527">
    <property type="entry name" value="ABC1_TM_dom"/>
</dbReference>
<keyword evidence="3" id="KW-0547">Nucleotide-binding</keyword>
<evidence type="ECO:0000259" key="8">
    <source>
        <dbReference type="PROSITE" id="PS50893"/>
    </source>
</evidence>
<evidence type="ECO:0000256" key="5">
    <source>
        <dbReference type="ARBA" id="ARBA00022989"/>
    </source>
</evidence>
<dbReference type="GO" id="GO:0016887">
    <property type="term" value="F:ATP hydrolysis activity"/>
    <property type="evidence" value="ECO:0007669"/>
    <property type="project" value="InterPro"/>
</dbReference>
<keyword evidence="2 7" id="KW-0812">Transmembrane</keyword>
<evidence type="ECO:0000256" key="3">
    <source>
        <dbReference type="ARBA" id="ARBA00022741"/>
    </source>
</evidence>
<dbReference type="GO" id="GO:0005886">
    <property type="term" value="C:plasma membrane"/>
    <property type="evidence" value="ECO:0007669"/>
    <property type="project" value="UniProtKB-SubCell"/>
</dbReference>
<dbReference type="Gene3D" id="1.20.1560.10">
    <property type="entry name" value="ABC transporter type 1, transmembrane domain"/>
    <property type="match status" value="1"/>
</dbReference>
<dbReference type="Gene3D" id="3.40.50.300">
    <property type="entry name" value="P-loop containing nucleotide triphosphate hydrolases"/>
    <property type="match status" value="1"/>
</dbReference>
<evidence type="ECO:0000256" key="4">
    <source>
        <dbReference type="ARBA" id="ARBA00022840"/>
    </source>
</evidence>
<evidence type="ECO:0000313" key="11">
    <source>
        <dbReference type="Proteomes" id="UP000199323"/>
    </source>
</evidence>
<gene>
    <name evidence="10" type="ORF">SAMN05216251_12832</name>
</gene>
<proteinExistence type="predicted"/>
<dbReference type="InterPro" id="IPR003593">
    <property type="entry name" value="AAA+_ATPase"/>
</dbReference>
<dbReference type="STRING" id="380248.SAMN05216251_12832"/>
<feature type="transmembrane region" description="Helical" evidence="7">
    <location>
        <begin position="148"/>
        <end position="170"/>
    </location>
</feature>
<protein>
    <submittedName>
        <fullName evidence="10">ATP-binding cassette, subfamily B</fullName>
    </submittedName>
</protein>
<feature type="domain" description="ABC transporter" evidence="8">
    <location>
        <begin position="328"/>
        <end position="508"/>
    </location>
</feature>
<dbReference type="Proteomes" id="UP000199323">
    <property type="component" value="Unassembled WGS sequence"/>
</dbReference>
<dbReference type="PROSITE" id="PS50929">
    <property type="entry name" value="ABC_TM1F"/>
    <property type="match status" value="1"/>
</dbReference>
<dbReference type="InterPro" id="IPR036640">
    <property type="entry name" value="ABC1_TM_sf"/>
</dbReference>
<feature type="transmembrane region" description="Helical" evidence="7">
    <location>
        <begin position="53"/>
        <end position="74"/>
    </location>
</feature>
<organism evidence="10 11">
    <name type="scientific">Actinacidiphila alni</name>
    <dbReference type="NCBI Taxonomy" id="380248"/>
    <lineage>
        <taxon>Bacteria</taxon>
        <taxon>Bacillati</taxon>
        <taxon>Actinomycetota</taxon>
        <taxon>Actinomycetes</taxon>
        <taxon>Kitasatosporales</taxon>
        <taxon>Streptomycetaceae</taxon>
        <taxon>Actinacidiphila</taxon>
    </lineage>
</organism>
<dbReference type="InterPro" id="IPR039421">
    <property type="entry name" value="Type_1_exporter"/>
</dbReference>
<comment type="subcellular location">
    <subcellularLocation>
        <location evidence="1">Cell membrane</location>
        <topology evidence="1">Multi-pass membrane protein</topology>
    </subcellularLocation>
</comment>
<feature type="transmembrane region" description="Helical" evidence="7">
    <location>
        <begin position="15"/>
        <end position="41"/>
    </location>
</feature>
<dbReference type="CDD" id="cd07346">
    <property type="entry name" value="ABC_6TM_exporters"/>
    <property type="match status" value="1"/>
</dbReference>
<keyword evidence="6 7" id="KW-0472">Membrane</keyword>
<evidence type="ECO:0000256" key="1">
    <source>
        <dbReference type="ARBA" id="ARBA00004651"/>
    </source>
</evidence>
<keyword evidence="11" id="KW-1185">Reference proteome</keyword>
<dbReference type="RefSeq" id="WP_093717303.1">
    <property type="nucleotide sequence ID" value="NZ_FONG01000028.1"/>
</dbReference>
<dbReference type="SUPFAM" id="SSF90123">
    <property type="entry name" value="ABC transporter transmembrane region"/>
    <property type="match status" value="1"/>
</dbReference>
<dbReference type="SMART" id="SM00382">
    <property type="entry name" value="AAA"/>
    <property type="match status" value="1"/>
</dbReference>
<dbReference type="GO" id="GO:0140359">
    <property type="term" value="F:ABC-type transporter activity"/>
    <property type="evidence" value="ECO:0007669"/>
    <property type="project" value="InterPro"/>
</dbReference>
<dbReference type="AlphaFoldDB" id="A0A1I2LCI5"/>
<dbReference type="EMBL" id="FONG01000028">
    <property type="protein sequence ID" value="SFF77102.1"/>
    <property type="molecule type" value="Genomic_DNA"/>
</dbReference>
<reference evidence="10 11" key="1">
    <citation type="submission" date="2016-10" db="EMBL/GenBank/DDBJ databases">
        <authorList>
            <person name="de Groot N.N."/>
        </authorList>
    </citation>
    <scope>NUCLEOTIDE SEQUENCE [LARGE SCALE GENOMIC DNA]</scope>
    <source>
        <strain evidence="10 11">CGMCC 4.3510</strain>
    </source>
</reference>
<feature type="domain" description="ABC transmembrane type-1" evidence="9">
    <location>
        <begin position="34"/>
        <end position="300"/>
    </location>
</feature>
<dbReference type="InterPro" id="IPR003439">
    <property type="entry name" value="ABC_transporter-like_ATP-bd"/>
</dbReference>
<dbReference type="OrthoDB" id="29385at2"/>
<evidence type="ECO:0000256" key="6">
    <source>
        <dbReference type="ARBA" id="ARBA00023136"/>
    </source>
</evidence>
<accession>A0A1I2LCI5</accession>
<evidence type="ECO:0000313" key="10">
    <source>
        <dbReference type="EMBL" id="SFF77102.1"/>
    </source>
</evidence>
<sequence length="510" mass="55777">MTELWRTLIGYRGRFAVILVLEALVSGVEALVHPLLVKALFDQAIVAGHFGKFVFLGLMYLLLGLTLNIGGYWISRWRKSSENTFVLALEMELLDRSLDQDGRTVAEAGSASYVSRVHSDVRDGVLPAIDVCVQIAKQALASVVFVGVLLYLSWQASLILLVIIPPLVLVSNRIARRIEDNTEPEREGEARYINTLTRTLEAIHALRGVRSLRPATRAANERALSGYLDITFVNYRLTQKQSTLSDLVMNLSDTTSMVVGAYFVFAGRMTFGSFLAFVNSLWRAVTGIFDLINMIPQVRRNTAVLKRIDGLRRAHPAPYHREDAVVLVRGASVEYGAGPDATTVAIDDFELRPGEHVLLRGPNGCGKTTLLHIIAGALAPDTGTVTLPARVASLTAPVNLPPLPVRQLVPDQALRTALALDGHTDQLPTELSSGQRQRTGIAAVLCQDADVYLLDEPFANLDQHSRDLVLLAIEERTRDHGLLVVHHGDDALDARFDRVANLAGAAALRA</sequence>
<dbReference type="PANTHER" id="PTHR24221">
    <property type="entry name" value="ATP-BINDING CASSETTE SUB-FAMILY B"/>
    <property type="match status" value="1"/>
</dbReference>
<dbReference type="Pfam" id="PF00664">
    <property type="entry name" value="ABC_membrane"/>
    <property type="match status" value="1"/>
</dbReference>
<keyword evidence="5 7" id="KW-1133">Transmembrane helix</keyword>
<evidence type="ECO:0000259" key="9">
    <source>
        <dbReference type="PROSITE" id="PS50929"/>
    </source>
</evidence>
<evidence type="ECO:0000256" key="2">
    <source>
        <dbReference type="ARBA" id="ARBA00022692"/>
    </source>
</evidence>
<dbReference type="PROSITE" id="PS50893">
    <property type="entry name" value="ABC_TRANSPORTER_2"/>
    <property type="match status" value="1"/>
</dbReference>
<dbReference type="InterPro" id="IPR027417">
    <property type="entry name" value="P-loop_NTPase"/>
</dbReference>
<keyword evidence="4 10" id="KW-0067">ATP-binding</keyword>
<evidence type="ECO:0000256" key="7">
    <source>
        <dbReference type="SAM" id="Phobius"/>
    </source>
</evidence>
<name>A0A1I2LCI5_9ACTN</name>
<dbReference type="Pfam" id="PF00005">
    <property type="entry name" value="ABC_tran"/>
    <property type="match status" value="2"/>
</dbReference>
<dbReference type="PANTHER" id="PTHR24221:SF654">
    <property type="entry name" value="ATP-BINDING CASSETTE SUB-FAMILY B MEMBER 6"/>
    <property type="match status" value="1"/>
</dbReference>
<dbReference type="GO" id="GO:0005524">
    <property type="term" value="F:ATP binding"/>
    <property type="evidence" value="ECO:0007669"/>
    <property type="project" value="UniProtKB-KW"/>
</dbReference>
<dbReference type="SUPFAM" id="SSF52540">
    <property type="entry name" value="P-loop containing nucleoside triphosphate hydrolases"/>
    <property type="match status" value="1"/>
</dbReference>